<dbReference type="Gene3D" id="1.10.287.470">
    <property type="entry name" value="Helix hairpin bin"/>
    <property type="match status" value="1"/>
</dbReference>
<dbReference type="PANTHER" id="PTHR32347">
    <property type="entry name" value="EFFLUX SYSTEM COMPONENT YKNX-RELATED"/>
    <property type="match status" value="1"/>
</dbReference>
<keyword evidence="3 4" id="KW-0175">Coiled coil</keyword>
<name>A0A849VAM7_9GAMM</name>
<feature type="transmembrane region" description="Helical" evidence="5">
    <location>
        <begin position="21"/>
        <end position="40"/>
    </location>
</feature>
<reference evidence="6 7" key="1">
    <citation type="submission" date="2020-04" db="EMBL/GenBank/DDBJ databases">
        <title>Pseudoalteromonas caenipelagi sp. nov., isolated from a tidal flat.</title>
        <authorList>
            <person name="Park S."/>
            <person name="Yoon J.-H."/>
        </authorList>
    </citation>
    <scope>NUCLEOTIDE SEQUENCE [LARGE SCALE GENOMIC DNA]</scope>
    <source>
        <strain evidence="6 7">JBTF-M23</strain>
    </source>
</reference>
<dbReference type="NCBIfam" id="TIGR01730">
    <property type="entry name" value="RND_mfp"/>
    <property type="match status" value="1"/>
</dbReference>
<dbReference type="SUPFAM" id="SSF111369">
    <property type="entry name" value="HlyD-like secretion proteins"/>
    <property type="match status" value="1"/>
</dbReference>
<sequence>MIKDTSAQDKVIVTKSKIGKRFVITSIAAVVIAASAHALMNASNAQRSIAKDEVKVATVEQGDLVRDIAATGKIVAANAPQVYSPEQGIITLLVKAGDKVTEGQNIAKVVSPELQNALKQQHSEVQRLMGELERQKLEARRETLNLNKLLDLAQVELSAAERENRRAQLSIKKSLISQIDLEKAVDDLSRAKLTFKHAQHEVELAKDTLAFELKSAQSTLQRQQLVVKELERKVNNLDIKASVTGIVGNLLVQPQALVSQNQALMTLVDLTAFEAQLQVPESYANELGLGMQVALKIGLHEVMGELSAISPEVNQREVTTRVRFSQQGLTGIRQNQRLSARILLENKQNVLKVKRGSFLEAGGDFVYRVKDGHAQKTAVQIGAVSINAVEVIAGLKAGDQIVISNYTPFEHAQEIMLRE</sequence>
<feature type="coiled-coil region" evidence="4">
    <location>
        <begin position="213"/>
        <end position="240"/>
    </location>
</feature>
<evidence type="ECO:0000256" key="5">
    <source>
        <dbReference type="SAM" id="Phobius"/>
    </source>
</evidence>
<keyword evidence="5" id="KW-0472">Membrane</keyword>
<dbReference type="AlphaFoldDB" id="A0A849VAM7"/>
<comment type="subcellular location">
    <subcellularLocation>
        <location evidence="1">Cell envelope</location>
    </subcellularLocation>
</comment>
<organism evidence="6 7">
    <name type="scientific">Pseudoalteromonas caenipelagi</name>
    <dbReference type="NCBI Taxonomy" id="2726988"/>
    <lineage>
        <taxon>Bacteria</taxon>
        <taxon>Pseudomonadati</taxon>
        <taxon>Pseudomonadota</taxon>
        <taxon>Gammaproteobacteria</taxon>
        <taxon>Alteromonadales</taxon>
        <taxon>Pseudoalteromonadaceae</taxon>
        <taxon>Pseudoalteromonas</taxon>
    </lineage>
</organism>
<accession>A0A849VAM7</accession>
<gene>
    <name evidence="6" type="ORF">HG263_05075</name>
</gene>
<keyword evidence="5" id="KW-1133">Transmembrane helix</keyword>
<protein>
    <submittedName>
        <fullName evidence="6">Efflux RND transporter periplasmic adaptor subunit</fullName>
    </submittedName>
</protein>
<dbReference type="Proteomes" id="UP000586305">
    <property type="component" value="Unassembled WGS sequence"/>
</dbReference>
<evidence type="ECO:0000256" key="4">
    <source>
        <dbReference type="SAM" id="Coils"/>
    </source>
</evidence>
<evidence type="ECO:0000313" key="6">
    <source>
        <dbReference type="EMBL" id="NOU49908.1"/>
    </source>
</evidence>
<dbReference type="GO" id="GO:0030313">
    <property type="term" value="C:cell envelope"/>
    <property type="evidence" value="ECO:0007669"/>
    <property type="project" value="UniProtKB-SubCell"/>
</dbReference>
<evidence type="ECO:0000256" key="2">
    <source>
        <dbReference type="ARBA" id="ARBA00009477"/>
    </source>
</evidence>
<dbReference type="RefSeq" id="WP_171624995.1">
    <property type="nucleotide sequence ID" value="NZ_JABBPG010000002.1"/>
</dbReference>
<feature type="coiled-coil region" evidence="4">
    <location>
        <begin position="115"/>
        <end position="170"/>
    </location>
</feature>
<proteinExistence type="inferred from homology"/>
<evidence type="ECO:0000313" key="7">
    <source>
        <dbReference type="Proteomes" id="UP000586305"/>
    </source>
</evidence>
<comment type="similarity">
    <text evidence="2">Belongs to the membrane fusion protein (MFP) (TC 8.A.1) family.</text>
</comment>
<dbReference type="PANTHER" id="PTHR32347:SF14">
    <property type="entry name" value="EFFLUX SYSTEM COMPONENT YKNX-RELATED"/>
    <property type="match status" value="1"/>
</dbReference>
<dbReference type="Gene3D" id="2.40.30.170">
    <property type="match status" value="1"/>
</dbReference>
<comment type="caution">
    <text evidence="6">The sequence shown here is derived from an EMBL/GenBank/DDBJ whole genome shotgun (WGS) entry which is preliminary data.</text>
</comment>
<dbReference type="GO" id="GO:0016020">
    <property type="term" value="C:membrane"/>
    <property type="evidence" value="ECO:0007669"/>
    <property type="project" value="InterPro"/>
</dbReference>
<dbReference type="Gene3D" id="2.40.420.20">
    <property type="match status" value="1"/>
</dbReference>
<dbReference type="GO" id="GO:0022857">
    <property type="term" value="F:transmembrane transporter activity"/>
    <property type="evidence" value="ECO:0007669"/>
    <property type="project" value="InterPro"/>
</dbReference>
<dbReference type="InterPro" id="IPR050465">
    <property type="entry name" value="UPF0194_transport"/>
</dbReference>
<keyword evidence="7" id="KW-1185">Reference proteome</keyword>
<evidence type="ECO:0000256" key="1">
    <source>
        <dbReference type="ARBA" id="ARBA00004196"/>
    </source>
</evidence>
<dbReference type="Gene3D" id="2.40.50.100">
    <property type="match status" value="1"/>
</dbReference>
<dbReference type="InterPro" id="IPR006143">
    <property type="entry name" value="RND_pump_MFP"/>
</dbReference>
<evidence type="ECO:0000256" key="3">
    <source>
        <dbReference type="ARBA" id="ARBA00023054"/>
    </source>
</evidence>
<keyword evidence="5" id="KW-0812">Transmembrane</keyword>
<dbReference type="EMBL" id="JABBPG010000002">
    <property type="protein sequence ID" value="NOU49908.1"/>
    <property type="molecule type" value="Genomic_DNA"/>
</dbReference>